<feature type="transmembrane region" description="Helical" evidence="1">
    <location>
        <begin position="58"/>
        <end position="78"/>
    </location>
</feature>
<reference evidence="2" key="1">
    <citation type="submission" date="2022-06" db="EMBL/GenBank/DDBJ databases">
        <title>Genome public.</title>
        <authorList>
            <person name="Sun Q."/>
        </authorList>
    </citation>
    <scope>NUCLEOTIDE SEQUENCE</scope>
    <source>
        <strain evidence="2">CWNU-1</strain>
    </source>
</reference>
<keyword evidence="3" id="KW-1185">Reference proteome</keyword>
<evidence type="ECO:0008006" key="4">
    <source>
        <dbReference type="Google" id="ProtNLM"/>
    </source>
</evidence>
<dbReference type="RefSeq" id="WP_250918468.1">
    <property type="nucleotide sequence ID" value="NZ_JAMQAW010000007.1"/>
</dbReference>
<evidence type="ECO:0000313" key="2">
    <source>
        <dbReference type="EMBL" id="MCM2388110.1"/>
    </source>
</evidence>
<feature type="transmembrane region" description="Helical" evidence="1">
    <location>
        <begin position="24"/>
        <end position="46"/>
    </location>
</feature>
<dbReference type="EMBL" id="JAMQAW010000007">
    <property type="protein sequence ID" value="MCM2388110.1"/>
    <property type="molecule type" value="Genomic_DNA"/>
</dbReference>
<keyword evidence="1" id="KW-1133">Transmembrane helix</keyword>
<organism evidence="2 3">
    <name type="scientific">Streptomyces albipurpureus</name>
    <dbReference type="NCBI Taxonomy" id="2897419"/>
    <lineage>
        <taxon>Bacteria</taxon>
        <taxon>Bacillati</taxon>
        <taxon>Actinomycetota</taxon>
        <taxon>Actinomycetes</taxon>
        <taxon>Kitasatosporales</taxon>
        <taxon>Streptomycetaceae</taxon>
        <taxon>Streptomyces</taxon>
    </lineage>
</organism>
<keyword evidence="1" id="KW-0812">Transmembrane</keyword>
<accession>A0ABT0UI55</accession>
<evidence type="ECO:0000256" key="1">
    <source>
        <dbReference type="SAM" id="Phobius"/>
    </source>
</evidence>
<keyword evidence="1" id="KW-0472">Membrane</keyword>
<evidence type="ECO:0000313" key="3">
    <source>
        <dbReference type="Proteomes" id="UP001431429"/>
    </source>
</evidence>
<gene>
    <name evidence="2" type="ORF">NBG84_07240</name>
</gene>
<comment type="caution">
    <text evidence="2">The sequence shown here is derived from an EMBL/GenBank/DDBJ whole genome shotgun (WGS) entry which is preliminary data.</text>
</comment>
<sequence length="182" mass="19347">MATEPERALGSFIRNHPTDNDRRWRAAVGAVLVGLVLSGVSVPVTVDVFSGDGGSAQVAGLLWGGALIGLFGGGTGVMRTLKRHGEVFVLREGGLVHRWLGGTRVVPWTAIHRVVERGQDHALGRLMGWDVHLVIRLQHGGRLLLTGYTEDAARLSAEIRAAVAIAQSRTPPGISGVRQDGN</sequence>
<name>A0ABT0UI55_9ACTN</name>
<dbReference type="Proteomes" id="UP001431429">
    <property type="component" value="Unassembled WGS sequence"/>
</dbReference>
<proteinExistence type="predicted"/>
<protein>
    <recommendedName>
        <fullName evidence="4">PH domain-containing protein</fullName>
    </recommendedName>
</protein>